<keyword evidence="2" id="KW-1185">Reference proteome</keyword>
<evidence type="ECO:0000313" key="2">
    <source>
        <dbReference type="Proteomes" id="UP001605036"/>
    </source>
</evidence>
<name>A0ABD1Y827_9MARC</name>
<gene>
    <name evidence="1" type="ORF">R1flu_003110</name>
</gene>
<protein>
    <submittedName>
        <fullName evidence="1">Uncharacterized protein</fullName>
    </submittedName>
</protein>
<reference evidence="1 2" key="1">
    <citation type="submission" date="2024-09" db="EMBL/GenBank/DDBJ databases">
        <title>Chromosome-scale assembly of Riccia fluitans.</title>
        <authorList>
            <person name="Paukszto L."/>
            <person name="Sawicki J."/>
            <person name="Karawczyk K."/>
            <person name="Piernik-Szablinska J."/>
            <person name="Szczecinska M."/>
            <person name="Mazdziarz M."/>
        </authorList>
    </citation>
    <scope>NUCLEOTIDE SEQUENCE [LARGE SCALE GENOMIC DNA]</scope>
    <source>
        <strain evidence="1">Rf_01</strain>
        <tissue evidence="1">Aerial parts of the thallus</tissue>
    </source>
</reference>
<evidence type="ECO:0000313" key="1">
    <source>
        <dbReference type="EMBL" id="KAL2622905.1"/>
    </source>
</evidence>
<sequence>MQHSWFCAAGESCSTDASASGGRRLIRSWTVEKRRKRRERSKGLKSHSGYGGGVFHVTLEGGGGEVYRR</sequence>
<dbReference type="EMBL" id="JBHFFA010000006">
    <property type="protein sequence ID" value="KAL2622905.1"/>
    <property type="molecule type" value="Genomic_DNA"/>
</dbReference>
<proteinExistence type="predicted"/>
<dbReference type="AlphaFoldDB" id="A0ABD1Y827"/>
<comment type="caution">
    <text evidence="1">The sequence shown here is derived from an EMBL/GenBank/DDBJ whole genome shotgun (WGS) entry which is preliminary data.</text>
</comment>
<dbReference type="Proteomes" id="UP001605036">
    <property type="component" value="Unassembled WGS sequence"/>
</dbReference>
<accession>A0ABD1Y827</accession>
<organism evidence="1 2">
    <name type="scientific">Riccia fluitans</name>
    <dbReference type="NCBI Taxonomy" id="41844"/>
    <lineage>
        <taxon>Eukaryota</taxon>
        <taxon>Viridiplantae</taxon>
        <taxon>Streptophyta</taxon>
        <taxon>Embryophyta</taxon>
        <taxon>Marchantiophyta</taxon>
        <taxon>Marchantiopsida</taxon>
        <taxon>Marchantiidae</taxon>
        <taxon>Marchantiales</taxon>
        <taxon>Ricciaceae</taxon>
        <taxon>Riccia</taxon>
    </lineage>
</organism>